<sequence length="183" mass="20775">MRTTILLVCLAYFSKAQQSFDANFRFGVATASYQVEGAWNEDGKGENIWDHLTHTQSDYIDDQSTGDIACDTYHKTAQDVQLLYIDDQSTGDIACDTYHKTAQDVQLLVDLGVDFYRFSISWSRIFPSGHDRFSISWSRIFPSGHANYTNQAGIDYYNGLINELLANGITPMVTMFQLLQRIN</sequence>
<evidence type="ECO:0000256" key="5">
    <source>
        <dbReference type="SAM" id="SignalP"/>
    </source>
</evidence>
<evidence type="ECO:0000256" key="1">
    <source>
        <dbReference type="ARBA" id="ARBA00010838"/>
    </source>
</evidence>
<feature type="signal peptide" evidence="5">
    <location>
        <begin position="1"/>
        <end position="16"/>
    </location>
</feature>
<dbReference type="InterPro" id="IPR017853">
    <property type="entry name" value="GH"/>
</dbReference>
<dbReference type="Gene3D" id="3.20.20.80">
    <property type="entry name" value="Glycosidases"/>
    <property type="match status" value="3"/>
</dbReference>
<dbReference type="GO" id="GO:0005975">
    <property type="term" value="P:carbohydrate metabolic process"/>
    <property type="evidence" value="ECO:0007669"/>
    <property type="project" value="InterPro"/>
</dbReference>
<evidence type="ECO:0000313" key="7">
    <source>
        <dbReference type="Proteomes" id="UP001458880"/>
    </source>
</evidence>
<dbReference type="PANTHER" id="PTHR10353:SF36">
    <property type="entry name" value="LP05116P"/>
    <property type="match status" value="1"/>
</dbReference>
<organism evidence="6 7">
    <name type="scientific">Popillia japonica</name>
    <name type="common">Japanese beetle</name>
    <dbReference type="NCBI Taxonomy" id="7064"/>
    <lineage>
        <taxon>Eukaryota</taxon>
        <taxon>Metazoa</taxon>
        <taxon>Ecdysozoa</taxon>
        <taxon>Arthropoda</taxon>
        <taxon>Hexapoda</taxon>
        <taxon>Insecta</taxon>
        <taxon>Pterygota</taxon>
        <taxon>Neoptera</taxon>
        <taxon>Endopterygota</taxon>
        <taxon>Coleoptera</taxon>
        <taxon>Polyphaga</taxon>
        <taxon>Scarabaeiformia</taxon>
        <taxon>Scarabaeidae</taxon>
        <taxon>Rutelinae</taxon>
        <taxon>Popillia</taxon>
    </lineage>
</organism>
<evidence type="ECO:0000256" key="4">
    <source>
        <dbReference type="RuleBase" id="RU003690"/>
    </source>
</evidence>
<reference evidence="6 7" key="1">
    <citation type="journal article" date="2024" name="BMC Genomics">
        <title>De novo assembly and annotation of Popillia japonica's genome with initial clues to its potential as an invasive pest.</title>
        <authorList>
            <person name="Cucini C."/>
            <person name="Boschi S."/>
            <person name="Funari R."/>
            <person name="Cardaioli E."/>
            <person name="Iannotti N."/>
            <person name="Marturano G."/>
            <person name="Paoli F."/>
            <person name="Bruttini M."/>
            <person name="Carapelli A."/>
            <person name="Frati F."/>
            <person name="Nardi F."/>
        </authorList>
    </citation>
    <scope>NUCLEOTIDE SEQUENCE [LARGE SCALE GENOMIC DNA]</scope>
    <source>
        <strain evidence="6">DMR45628</strain>
    </source>
</reference>
<feature type="chain" id="PRO_5043665484" evidence="5">
    <location>
        <begin position="17"/>
        <end position="183"/>
    </location>
</feature>
<dbReference type="AlphaFoldDB" id="A0AAW1KQ71"/>
<dbReference type="SUPFAM" id="SSF51445">
    <property type="entry name" value="(Trans)glycosidases"/>
    <property type="match status" value="2"/>
</dbReference>
<dbReference type="GO" id="GO:0008422">
    <property type="term" value="F:beta-glucosidase activity"/>
    <property type="evidence" value="ECO:0007669"/>
    <property type="project" value="TreeGrafter"/>
</dbReference>
<accession>A0AAW1KQ71</accession>
<gene>
    <name evidence="6" type="ORF">QE152_g19932</name>
</gene>
<evidence type="ECO:0000313" key="6">
    <source>
        <dbReference type="EMBL" id="KAK9721946.1"/>
    </source>
</evidence>
<comment type="caution">
    <text evidence="6">The sequence shown here is derived from an EMBL/GenBank/DDBJ whole genome shotgun (WGS) entry which is preliminary data.</text>
</comment>
<dbReference type="InterPro" id="IPR033132">
    <property type="entry name" value="GH_1_N_CS"/>
</dbReference>
<keyword evidence="5" id="KW-0732">Signal</keyword>
<proteinExistence type="inferred from homology"/>
<dbReference type="PROSITE" id="PS00653">
    <property type="entry name" value="GLYCOSYL_HYDROL_F1_2"/>
    <property type="match status" value="1"/>
</dbReference>
<dbReference type="Proteomes" id="UP001458880">
    <property type="component" value="Unassembled WGS sequence"/>
</dbReference>
<dbReference type="PANTHER" id="PTHR10353">
    <property type="entry name" value="GLYCOSYL HYDROLASE"/>
    <property type="match status" value="1"/>
</dbReference>
<dbReference type="InterPro" id="IPR001360">
    <property type="entry name" value="Glyco_hydro_1"/>
</dbReference>
<comment type="similarity">
    <text evidence="1 4">Belongs to the glycosyl hydrolase 1 family.</text>
</comment>
<dbReference type="Pfam" id="PF00232">
    <property type="entry name" value="Glyco_hydro_1"/>
    <property type="match status" value="3"/>
</dbReference>
<name>A0AAW1KQ71_POPJA</name>
<keyword evidence="2 6" id="KW-0378">Hydrolase</keyword>
<evidence type="ECO:0000256" key="3">
    <source>
        <dbReference type="ARBA" id="ARBA00023295"/>
    </source>
</evidence>
<keyword evidence="7" id="KW-1185">Reference proteome</keyword>
<protein>
    <submittedName>
        <fullName evidence="6">Glycosyl hydrolase family 1</fullName>
    </submittedName>
</protein>
<keyword evidence="3" id="KW-0326">Glycosidase</keyword>
<evidence type="ECO:0000256" key="2">
    <source>
        <dbReference type="ARBA" id="ARBA00022801"/>
    </source>
</evidence>
<dbReference type="EMBL" id="JASPKY010000193">
    <property type="protein sequence ID" value="KAK9721946.1"/>
    <property type="molecule type" value="Genomic_DNA"/>
</dbReference>